<dbReference type="InterPro" id="IPR006121">
    <property type="entry name" value="HMA_dom"/>
</dbReference>
<dbReference type="Gene3D" id="3.30.70.100">
    <property type="match status" value="1"/>
</dbReference>
<dbReference type="CDD" id="cd00371">
    <property type="entry name" value="HMA"/>
    <property type="match status" value="1"/>
</dbReference>
<dbReference type="EMBL" id="FWFG01000081">
    <property type="protein sequence ID" value="SLM93104.1"/>
    <property type="molecule type" value="Genomic_DNA"/>
</dbReference>
<accession>A0A1X6X3E0</accession>
<evidence type="ECO:0000313" key="3">
    <source>
        <dbReference type="Proteomes" id="UP000195981"/>
    </source>
</evidence>
<protein>
    <submittedName>
        <fullName evidence="2">Copper chaperone</fullName>
    </submittedName>
</protein>
<dbReference type="AlphaFoldDB" id="A0A1X6X3E0"/>
<evidence type="ECO:0000313" key="2">
    <source>
        <dbReference type="EMBL" id="SLM93104.1"/>
    </source>
</evidence>
<feature type="domain" description="HMA" evidence="1">
    <location>
        <begin position="4"/>
        <end position="70"/>
    </location>
</feature>
<name>A0A1X6X3E0_9MICO</name>
<organism evidence="2 3">
    <name type="scientific">Brachybacterium nesterenkovii</name>
    <dbReference type="NCBI Taxonomy" id="47847"/>
    <lineage>
        <taxon>Bacteria</taxon>
        <taxon>Bacillati</taxon>
        <taxon>Actinomycetota</taxon>
        <taxon>Actinomycetes</taxon>
        <taxon>Micrococcales</taxon>
        <taxon>Dermabacteraceae</taxon>
        <taxon>Brachybacterium</taxon>
    </lineage>
</organism>
<proteinExistence type="predicted"/>
<dbReference type="GO" id="GO:0046872">
    <property type="term" value="F:metal ion binding"/>
    <property type="evidence" value="ECO:0007669"/>
    <property type="project" value="InterPro"/>
</dbReference>
<keyword evidence="3" id="KW-1185">Reference proteome</keyword>
<dbReference type="OrthoDB" id="8687281at2"/>
<dbReference type="Pfam" id="PF00403">
    <property type="entry name" value="HMA"/>
    <property type="match status" value="1"/>
</dbReference>
<dbReference type="InterPro" id="IPR036163">
    <property type="entry name" value="HMA_dom_sf"/>
</dbReference>
<sequence>MTITTTTFRTEPFSCPSCISKIESAVGRMEGVHSVDVGFNSSRVKVAHDTETVAADTLARTITDLGYAVRSFA</sequence>
<reference evidence="2 3" key="1">
    <citation type="submission" date="2017-02" db="EMBL/GenBank/DDBJ databases">
        <authorList>
            <person name="Peterson S.W."/>
        </authorList>
    </citation>
    <scope>NUCLEOTIDE SEQUENCE [LARGE SCALE GENOMIC DNA]</scope>
    <source>
        <strain evidence="2 3">CIP104813</strain>
    </source>
</reference>
<dbReference type="SUPFAM" id="SSF55008">
    <property type="entry name" value="HMA, heavy metal-associated domain"/>
    <property type="match status" value="1"/>
</dbReference>
<dbReference type="Proteomes" id="UP000195981">
    <property type="component" value="Unassembled WGS sequence"/>
</dbReference>
<evidence type="ECO:0000259" key="1">
    <source>
        <dbReference type="PROSITE" id="PS50846"/>
    </source>
</evidence>
<dbReference type="PROSITE" id="PS50846">
    <property type="entry name" value="HMA_2"/>
    <property type="match status" value="1"/>
</dbReference>
<gene>
    <name evidence="2" type="ORF">FM110_09335</name>
</gene>
<dbReference type="RefSeq" id="WP_087104498.1">
    <property type="nucleotide sequence ID" value="NZ_FWFG01000081.1"/>
</dbReference>